<feature type="region of interest" description="Disordered" evidence="1">
    <location>
        <begin position="54"/>
        <end position="75"/>
    </location>
</feature>
<dbReference type="AlphaFoldDB" id="A0A316FR96"/>
<dbReference type="Proteomes" id="UP000245697">
    <property type="component" value="Unassembled WGS sequence"/>
</dbReference>
<comment type="caution">
    <text evidence="2">The sequence shown here is derived from an EMBL/GenBank/DDBJ whole genome shotgun (WGS) entry which is preliminary data.</text>
</comment>
<evidence type="ECO:0000256" key="1">
    <source>
        <dbReference type="SAM" id="MobiDB-lite"/>
    </source>
</evidence>
<sequence>MTVACSPQPTSGSGPLAATVACSPRPTSGSGLLAPAAGSSAWPPAMVVAVLEGGPSELGGRSATWEGDAGRGITRSVSDFEVGSARRCRGGAVDRPRTGPGLGAGRRTVGTGRGEGDSGESIPASEARSGSRIRPEVSGTSLPGCGAGTGCDSISVRLSTSDLASEDERRGSPSGAGRPEGRSPRGSAAEGTSGTKGDTGGRIGEDGTSPRGRVGEDGGVRCWGAGCGCGTGCGGGGATGCGCGTGRGCGGGGTGRDCGGGGATGYGCGTGRGCGGGGTGRDCGGSGGTGCGCGTGCGVGRPITAAVPR</sequence>
<feature type="region of interest" description="Disordered" evidence="1">
    <location>
        <begin position="88"/>
        <end position="146"/>
    </location>
</feature>
<dbReference type="EMBL" id="QGGR01000003">
    <property type="protein sequence ID" value="PWK50236.1"/>
    <property type="molecule type" value="Genomic_DNA"/>
</dbReference>
<keyword evidence="3" id="KW-1185">Reference proteome</keyword>
<organism evidence="2 3">
    <name type="scientific">Actinoplanes xinjiangensis</name>
    <dbReference type="NCBI Taxonomy" id="512350"/>
    <lineage>
        <taxon>Bacteria</taxon>
        <taxon>Bacillati</taxon>
        <taxon>Actinomycetota</taxon>
        <taxon>Actinomycetes</taxon>
        <taxon>Micromonosporales</taxon>
        <taxon>Micromonosporaceae</taxon>
        <taxon>Actinoplanes</taxon>
    </lineage>
</organism>
<protein>
    <submittedName>
        <fullName evidence="2">Uncharacterized protein</fullName>
    </submittedName>
</protein>
<proteinExistence type="predicted"/>
<name>A0A316FR96_9ACTN</name>
<reference evidence="2 3" key="1">
    <citation type="submission" date="2018-05" db="EMBL/GenBank/DDBJ databases">
        <title>Genomic Encyclopedia of Archaeal and Bacterial Type Strains, Phase II (KMG-II): from individual species to whole genera.</title>
        <authorList>
            <person name="Goeker M."/>
        </authorList>
    </citation>
    <scope>NUCLEOTIDE SEQUENCE [LARGE SCALE GENOMIC DNA]</scope>
    <source>
        <strain evidence="2 3">DSM 45184</strain>
    </source>
</reference>
<gene>
    <name evidence="2" type="ORF">BC793_103117</name>
</gene>
<evidence type="ECO:0000313" key="2">
    <source>
        <dbReference type="EMBL" id="PWK50236.1"/>
    </source>
</evidence>
<evidence type="ECO:0000313" key="3">
    <source>
        <dbReference type="Proteomes" id="UP000245697"/>
    </source>
</evidence>
<feature type="region of interest" description="Disordered" evidence="1">
    <location>
        <begin position="159"/>
        <end position="215"/>
    </location>
</feature>
<accession>A0A316FR96</accession>